<dbReference type="Proteomes" id="UP000887159">
    <property type="component" value="Unassembled WGS sequence"/>
</dbReference>
<name>A0A8X6UYK0_TRICX</name>
<gene>
    <name evidence="1" type="ORF">TNCV_462291</name>
</gene>
<dbReference type="EMBL" id="BMAU01021011">
    <property type="protein sequence ID" value="GFX86609.1"/>
    <property type="molecule type" value="Genomic_DNA"/>
</dbReference>
<protein>
    <submittedName>
        <fullName evidence="1">Uncharacterized protein</fullName>
    </submittedName>
</protein>
<dbReference type="AlphaFoldDB" id="A0A8X6UYK0"/>
<keyword evidence="2" id="KW-1185">Reference proteome</keyword>
<evidence type="ECO:0000313" key="2">
    <source>
        <dbReference type="Proteomes" id="UP000887159"/>
    </source>
</evidence>
<organism evidence="1 2">
    <name type="scientific">Trichonephila clavipes</name>
    <name type="common">Golden silk orbweaver</name>
    <name type="synonym">Nephila clavipes</name>
    <dbReference type="NCBI Taxonomy" id="2585209"/>
    <lineage>
        <taxon>Eukaryota</taxon>
        <taxon>Metazoa</taxon>
        <taxon>Ecdysozoa</taxon>
        <taxon>Arthropoda</taxon>
        <taxon>Chelicerata</taxon>
        <taxon>Arachnida</taxon>
        <taxon>Araneae</taxon>
        <taxon>Araneomorphae</taxon>
        <taxon>Entelegynae</taxon>
        <taxon>Araneoidea</taxon>
        <taxon>Nephilidae</taxon>
        <taxon>Trichonephila</taxon>
    </lineage>
</organism>
<reference evidence="1" key="1">
    <citation type="submission" date="2020-08" db="EMBL/GenBank/DDBJ databases">
        <title>Multicomponent nature underlies the extraordinary mechanical properties of spider dragline silk.</title>
        <authorList>
            <person name="Kono N."/>
            <person name="Nakamura H."/>
            <person name="Mori M."/>
            <person name="Yoshida Y."/>
            <person name="Ohtoshi R."/>
            <person name="Malay A.D."/>
            <person name="Moran D.A.P."/>
            <person name="Tomita M."/>
            <person name="Numata K."/>
            <person name="Arakawa K."/>
        </authorList>
    </citation>
    <scope>NUCLEOTIDE SEQUENCE</scope>
</reference>
<proteinExistence type="predicted"/>
<evidence type="ECO:0000313" key="1">
    <source>
        <dbReference type="EMBL" id="GFX86609.1"/>
    </source>
</evidence>
<accession>A0A8X6UYK0</accession>
<comment type="caution">
    <text evidence="1">The sequence shown here is derived from an EMBL/GenBank/DDBJ whole genome shotgun (WGS) entry which is preliminary data.</text>
</comment>
<sequence length="83" mass="9045">MPVVSAPCSCQPDCLVCGRRDVPPHNCAIHWDGTIMGWLLPAIGIDGVSRTNVVRRAHRSKIGGNFTEWKGIFTSSHAYDGPK</sequence>